<feature type="region of interest" description="Disordered" evidence="1">
    <location>
        <begin position="156"/>
        <end position="188"/>
    </location>
</feature>
<name>A0ABP8UHT6_9ACTN</name>
<dbReference type="Proteomes" id="UP001501442">
    <property type="component" value="Unassembled WGS sequence"/>
</dbReference>
<sequence>MDPVGHKLLQIAKSQLGYAEKSGGYTKYGDWYGKHVDKGSYYKTAPWCDMFLAWAADKAGVEDWAGEFASTPQHALWFQKHHAWGHKPEPGAIVFFSFSGNKSIGGIEHVGIVEKVDGHTLHTIEANHNNALLRATRDISQVVGFGYPAKVKVKGKSIPGTEQKAEQKTGEKYVPKHSAPPPSVGSLVSDVGPATHAVQTTHSAPEKPSAFAEQGAALTGLLAVVVFGTAALAIAKSKVKVPVPSSGVQLRKRGRHHRTPAELPADVTVAHLEDADASTTVMPALTAHAAAQAEDREFWGKISELEEDTELAFWDSLHSVVADTSQKAGSSRSAVSSGR</sequence>
<organism evidence="3 4">
    <name type="scientific">Actinoallomurus vinaceus</name>
    <dbReference type="NCBI Taxonomy" id="1080074"/>
    <lineage>
        <taxon>Bacteria</taxon>
        <taxon>Bacillati</taxon>
        <taxon>Actinomycetota</taxon>
        <taxon>Actinomycetes</taxon>
        <taxon>Streptosporangiales</taxon>
        <taxon>Thermomonosporaceae</taxon>
        <taxon>Actinoallomurus</taxon>
    </lineage>
</organism>
<dbReference type="Pfam" id="PF05257">
    <property type="entry name" value="CHAP"/>
    <property type="match status" value="1"/>
</dbReference>
<protein>
    <recommendedName>
        <fullName evidence="2">Peptidase C51 domain-containing protein</fullName>
    </recommendedName>
</protein>
<reference evidence="4" key="1">
    <citation type="journal article" date="2019" name="Int. J. Syst. Evol. Microbiol.">
        <title>The Global Catalogue of Microorganisms (GCM) 10K type strain sequencing project: providing services to taxonomists for standard genome sequencing and annotation.</title>
        <authorList>
            <consortium name="The Broad Institute Genomics Platform"/>
            <consortium name="The Broad Institute Genome Sequencing Center for Infectious Disease"/>
            <person name="Wu L."/>
            <person name="Ma J."/>
        </authorList>
    </citation>
    <scope>NUCLEOTIDE SEQUENCE [LARGE SCALE GENOMIC DNA]</scope>
    <source>
        <strain evidence="4">JCM 17939</strain>
    </source>
</reference>
<dbReference type="SUPFAM" id="SSF54001">
    <property type="entry name" value="Cysteine proteinases"/>
    <property type="match status" value="1"/>
</dbReference>
<dbReference type="InterPro" id="IPR038765">
    <property type="entry name" value="Papain-like_cys_pep_sf"/>
</dbReference>
<feature type="domain" description="Peptidase C51" evidence="2">
    <location>
        <begin position="41"/>
        <end position="127"/>
    </location>
</feature>
<evidence type="ECO:0000313" key="3">
    <source>
        <dbReference type="EMBL" id="GAA4629385.1"/>
    </source>
</evidence>
<dbReference type="EMBL" id="BAABHK010000007">
    <property type="protein sequence ID" value="GAA4629385.1"/>
    <property type="molecule type" value="Genomic_DNA"/>
</dbReference>
<dbReference type="Gene3D" id="3.90.1720.10">
    <property type="entry name" value="endopeptidase domain like (from Nostoc punctiforme)"/>
    <property type="match status" value="1"/>
</dbReference>
<keyword evidence="4" id="KW-1185">Reference proteome</keyword>
<evidence type="ECO:0000313" key="4">
    <source>
        <dbReference type="Proteomes" id="UP001501442"/>
    </source>
</evidence>
<gene>
    <name evidence="3" type="ORF">GCM10023196_049940</name>
</gene>
<accession>A0ABP8UHT6</accession>
<evidence type="ECO:0000259" key="2">
    <source>
        <dbReference type="Pfam" id="PF05257"/>
    </source>
</evidence>
<proteinExistence type="predicted"/>
<dbReference type="RefSeq" id="WP_345433410.1">
    <property type="nucleotide sequence ID" value="NZ_BAABHK010000007.1"/>
</dbReference>
<dbReference type="InterPro" id="IPR007921">
    <property type="entry name" value="CHAP_dom"/>
</dbReference>
<comment type="caution">
    <text evidence="3">The sequence shown here is derived from an EMBL/GenBank/DDBJ whole genome shotgun (WGS) entry which is preliminary data.</text>
</comment>
<feature type="compositionally biased region" description="Basic and acidic residues" evidence="1">
    <location>
        <begin position="163"/>
        <end position="174"/>
    </location>
</feature>
<evidence type="ECO:0000256" key="1">
    <source>
        <dbReference type="SAM" id="MobiDB-lite"/>
    </source>
</evidence>